<feature type="domain" description="Protein kinase" evidence="5">
    <location>
        <begin position="244"/>
        <end position="613"/>
    </location>
</feature>
<proteinExistence type="predicted"/>
<evidence type="ECO:0000259" key="5">
    <source>
        <dbReference type="PROSITE" id="PS50011"/>
    </source>
</evidence>
<dbReference type="CDD" id="cd00180">
    <property type="entry name" value="PKc"/>
    <property type="match status" value="1"/>
</dbReference>
<sequence>MEEQNEVSPPAEEKAKEEFLKAREQLRGSLQEYMTIPELLGEHSGERDTAGRLDLSKLKLLKDGQHRGIVRHPDKHRAFCDTNGPHNVFKVSKPTLSTLYKAGCRAIGDSHSASDENAARFCDSVLGSSSELDVQDTPDHSKECPSKKFHSVRILATLLWCGLDLDTHTWRNYLRLMPGPAFCDCWLPFETSYTPTLRGLCKDRPAEFGEISDAQWRFMPLVFKANQLKPQRFINHQVNYRLPISEYRLIGEGNFGRVYKVKIENKHSSGSESEEYALKDIGSRSSGGPAKEWEVAAAIFRCTTEHKHIAAIRASFFVLDRTLLVLDLAAGDLESFMEHCTPPWDFQDRKKLMSAMADVGDALAWLQQNMNVEGRHVTCLHLDFKADNVLVFGAPSLEELKSPRATFKISDFGISRVYREIHNRMEEDRQYNIFRQLGQTSGRVVAGGDNSCPPEILLEDKSYETLCYRDVWSYGCVLARFMHWVVDGREFVYAFDNFRLYPDLGDQTDVKQTDRFFKQITVSLSGLKSSDLILRSDDRSGLEVCRLKERVRDHFKLLLQELARNKVDKEELEYFGAVIELLEEKVLVPNILHTNEERRDSTRSDVSILRGLLTREEIHRGTRTHSLPSSQDFRFAAQSQPDEAFHKGESVKYKRTHQGSRSSSFLAGRASHESAASGLSPKSIDSENLQFAATTPQLSSQFLAVRSPGTRDVSNATRTERTHSSDVIRPFTSTSSTPAATSVSNRATKDRALSDPQISTSISGHRTPNFSPGWRLPFRRILEPSYEKQNRHKVYLEGCLASPQISPDGRYVALMKSNTVELHDVGDASCNGLEPCHEPLLLVSGIDGTHWTAFCFNDAALCAVAEFVDEAAATEHAAVNSYRDLRERFLLTLCSFSSFNCTICTRAGAILALLKIFRDFLDIGIL</sequence>
<feature type="compositionally biased region" description="Basic and acidic residues" evidence="4">
    <location>
        <begin position="643"/>
        <end position="652"/>
    </location>
</feature>
<evidence type="ECO:0000256" key="2">
    <source>
        <dbReference type="ARBA" id="ARBA00022840"/>
    </source>
</evidence>
<dbReference type="GO" id="GO:0004674">
    <property type="term" value="F:protein serine/threonine kinase activity"/>
    <property type="evidence" value="ECO:0007669"/>
    <property type="project" value="TreeGrafter"/>
</dbReference>
<reference evidence="6 7" key="1">
    <citation type="submission" date="2021-01" db="EMBL/GenBank/DDBJ databases">
        <title>Cercospora kikuchii MAFF 305040 whole genome shotgun sequence.</title>
        <authorList>
            <person name="Kashiwa T."/>
            <person name="Suzuki T."/>
        </authorList>
    </citation>
    <scope>NUCLEOTIDE SEQUENCE [LARGE SCALE GENOMIC DNA]</scope>
    <source>
        <strain evidence="6 7">MAFF 305040</strain>
    </source>
</reference>
<feature type="region of interest" description="Disordered" evidence="4">
    <location>
        <begin position="702"/>
        <end position="766"/>
    </location>
</feature>
<evidence type="ECO:0000256" key="1">
    <source>
        <dbReference type="ARBA" id="ARBA00022741"/>
    </source>
</evidence>
<dbReference type="GeneID" id="68288311"/>
<feature type="region of interest" description="Disordered" evidence="4">
    <location>
        <begin position="637"/>
        <end position="682"/>
    </location>
</feature>
<dbReference type="PANTHER" id="PTHR24359:SF1">
    <property type="entry name" value="INHIBITOR OF NUCLEAR FACTOR KAPPA-B KINASE EPSILON SUBUNIT HOMOLOG 1-RELATED"/>
    <property type="match status" value="1"/>
</dbReference>
<dbReference type="InterPro" id="IPR011009">
    <property type="entry name" value="Kinase-like_dom_sf"/>
</dbReference>
<protein>
    <recommendedName>
        <fullName evidence="5">Protein kinase domain-containing protein</fullName>
    </recommendedName>
</protein>
<dbReference type="PROSITE" id="PS50011">
    <property type="entry name" value="PROTEIN_KINASE_DOM"/>
    <property type="match status" value="1"/>
</dbReference>
<dbReference type="PROSITE" id="PS00107">
    <property type="entry name" value="PROTEIN_KINASE_ATP"/>
    <property type="match status" value="1"/>
</dbReference>
<organism evidence="6 7">
    <name type="scientific">Cercospora kikuchii</name>
    <dbReference type="NCBI Taxonomy" id="84275"/>
    <lineage>
        <taxon>Eukaryota</taxon>
        <taxon>Fungi</taxon>
        <taxon>Dikarya</taxon>
        <taxon>Ascomycota</taxon>
        <taxon>Pezizomycotina</taxon>
        <taxon>Dothideomycetes</taxon>
        <taxon>Dothideomycetidae</taxon>
        <taxon>Mycosphaerellales</taxon>
        <taxon>Mycosphaerellaceae</taxon>
        <taxon>Cercospora</taxon>
    </lineage>
</organism>
<comment type="caution">
    <text evidence="6">The sequence shown here is derived from an EMBL/GenBank/DDBJ whole genome shotgun (WGS) entry which is preliminary data.</text>
</comment>
<feature type="compositionally biased region" description="Polar residues" evidence="4">
    <location>
        <begin position="756"/>
        <end position="766"/>
    </location>
</feature>
<dbReference type="Proteomes" id="UP000825890">
    <property type="component" value="Unassembled WGS sequence"/>
</dbReference>
<dbReference type="RefSeq" id="XP_044653836.1">
    <property type="nucleotide sequence ID" value="XM_044797901.1"/>
</dbReference>
<feature type="compositionally biased region" description="Low complexity" evidence="4">
    <location>
        <begin position="732"/>
        <end position="742"/>
    </location>
</feature>
<evidence type="ECO:0000313" key="7">
    <source>
        <dbReference type="Proteomes" id="UP000825890"/>
    </source>
</evidence>
<dbReference type="PANTHER" id="PTHR24359">
    <property type="entry name" value="SERINE/THREONINE-PROTEIN KINASE SBK1"/>
    <property type="match status" value="1"/>
</dbReference>
<name>A0A9P3CAG5_9PEZI</name>
<gene>
    <name evidence="6" type="ORF">CKM354_000273600</name>
</gene>
<dbReference type="AlphaFoldDB" id="A0A9P3CAG5"/>
<dbReference type="SUPFAM" id="SSF56112">
    <property type="entry name" value="Protein kinase-like (PK-like)"/>
    <property type="match status" value="1"/>
</dbReference>
<accession>A0A9P3CAG5</accession>
<dbReference type="InterPro" id="IPR008271">
    <property type="entry name" value="Ser/Thr_kinase_AS"/>
</dbReference>
<dbReference type="InterPro" id="IPR000719">
    <property type="entry name" value="Prot_kinase_dom"/>
</dbReference>
<feature type="binding site" evidence="3">
    <location>
        <position position="279"/>
    </location>
    <ligand>
        <name>ATP</name>
        <dbReference type="ChEBI" id="CHEBI:30616"/>
    </ligand>
</feature>
<keyword evidence="2 3" id="KW-0067">ATP-binding</keyword>
<dbReference type="Pfam" id="PF00069">
    <property type="entry name" value="Pkinase"/>
    <property type="match status" value="1"/>
</dbReference>
<dbReference type="GO" id="GO:0005524">
    <property type="term" value="F:ATP binding"/>
    <property type="evidence" value="ECO:0007669"/>
    <property type="project" value="UniProtKB-UniRule"/>
</dbReference>
<dbReference type="OrthoDB" id="5986190at2759"/>
<dbReference type="Gene3D" id="1.10.510.10">
    <property type="entry name" value="Transferase(Phosphotransferase) domain 1"/>
    <property type="match status" value="1"/>
</dbReference>
<dbReference type="PROSITE" id="PS00108">
    <property type="entry name" value="PROTEIN_KINASE_ST"/>
    <property type="match status" value="1"/>
</dbReference>
<evidence type="ECO:0000256" key="3">
    <source>
        <dbReference type="PROSITE-ProRule" id="PRU10141"/>
    </source>
</evidence>
<dbReference type="InterPro" id="IPR017441">
    <property type="entry name" value="Protein_kinase_ATP_BS"/>
</dbReference>
<keyword evidence="1 3" id="KW-0547">Nucleotide-binding</keyword>
<dbReference type="EMBL" id="BOLY01000002">
    <property type="protein sequence ID" value="GIZ39349.1"/>
    <property type="molecule type" value="Genomic_DNA"/>
</dbReference>
<evidence type="ECO:0000313" key="6">
    <source>
        <dbReference type="EMBL" id="GIZ39349.1"/>
    </source>
</evidence>
<keyword evidence="7" id="KW-1185">Reference proteome</keyword>
<evidence type="ECO:0000256" key="4">
    <source>
        <dbReference type="SAM" id="MobiDB-lite"/>
    </source>
</evidence>